<organism evidence="2">
    <name type="scientific">Arabidopsis lyrata subsp. lyrata</name>
    <name type="common">Lyre-leaved rock-cress</name>
    <dbReference type="NCBI Taxonomy" id="81972"/>
    <lineage>
        <taxon>Eukaryota</taxon>
        <taxon>Viridiplantae</taxon>
        <taxon>Streptophyta</taxon>
        <taxon>Embryophyta</taxon>
        <taxon>Tracheophyta</taxon>
        <taxon>Spermatophyta</taxon>
        <taxon>Magnoliopsida</taxon>
        <taxon>eudicotyledons</taxon>
        <taxon>Gunneridae</taxon>
        <taxon>Pentapetalae</taxon>
        <taxon>rosids</taxon>
        <taxon>malvids</taxon>
        <taxon>Brassicales</taxon>
        <taxon>Brassicaceae</taxon>
        <taxon>Camelineae</taxon>
        <taxon>Arabidopsis</taxon>
    </lineage>
</organism>
<keyword evidence="2" id="KW-1185">Reference proteome</keyword>
<evidence type="ECO:0000313" key="2">
    <source>
        <dbReference type="Proteomes" id="UP000008694"/>
    </source>
</evidence>
<protein>
    <submittedName>
        <fullName evidence="1">Expressed protein</fullName>
    </submittedName>
</protein>
<dbReference type="AlphaFoldDB" id="D7M9M6"/>
<gene>
    <name evidence="1" type="ORF">ARALYDRAFT_913142</name>
</gene>
<dbReference type="Proteomes" id="UP000008694">
    <property type="component" value="Unassembled WGS sequence"/>
</dbReference>
<name>D7M9M6_ARALL</name>
<sequence length="59" mass="6578">MARAMKQESAGPIPIYNSVSASRAFAYTVCPVGVFVGLYTSKWLKCFQVRRKAPTRHTV</sequence>
<evidence type="ECO:0000313" key="1">
    <source>
        <dbReference type="EMBL" id="EFH45493.1"/>
    </source>
</evidence>
<reference evidence="2" key="1">
    <citation type="journal article" date="2011" name="Nat. Genet.">
        <title>The Arabidopsis lyrata genome sequence and the basis of rapid genome size change.</title>
        <authorList>
            <person name="Hu T.T."/>
            <person name="Pattyn P."/>
            <person name="Bakker E.G."/>
            <person name="Cao J."/>
            <person name="Cheng J.-F."/>
            <person name="Clark R.M."/>
            <person name="Fahlgren N."/>
            <person name="Fawcett J.A."/>
            <person name="Grimwood J."/>
            <person name="Gundlach H."/>
            <person name="Haberer G."/>
            <person name="Hollister J.D."/>
            <person name="Ossowski S."/>
            <person name="Ottilar R.P."/>
            <person name="Salamov A.A."/>
            <person name="Schneeberger K."/>
            <person name="Spannagl M."/>
            <person name="Wang X."/>
            <person name="Yang L."/>
            <person name="Nasrallah M.E."/>
            <person name="Bergelson J."/>
            <person name="Carrington J.C."/>
            <person name="Gaut B.S."/>
            <person name="Schmutz J."/>
            <person name="Mayer K.F.X."/>
            <person name="Van de Peer Y."/>
            <person name="Grigoriev I.V."/>
            <person name="Nordborg M."/>
            <person name="Weigel D."/>
            <person name="Guo Y.-L."/>
        </authorList>
    </citation>
    <scope>NUCLEOTIDE SEQUENCE [LARGE SCALE GENOMIC DNA]</scope>
    <source>
        <strain evidence="2">cv. MN47</strain>
    </source>
</reference>
<dbReference type="EMBL" id="GL348719">
    <property type="protein sequence ID" value="EFH45493.1"/>
    <property type="molecule type" value="Genomic_DNA"/>
</dbReference>
<proteinExistence type="predicted"/>
<dbReference type="Gramene" id="scaffold_700884.1">
    <property type="protein sequence ID" value="scaffold_700884.1"/>
    <property type="gene ID" value="scaffold_700884.1"/>
</dbReference>
<accession>D7M9M6</accession>
<dbReference type="HOGENOM" id="CLU_2963980_0_0_1"/>